<evidence type="ECO:0000313" key="3">
    <source>
        <dbReference type="Proteomes" id="UP000217790"/>
    </source>
</evidence>
<keyword evidence="3" id="KW-1185">Reference proteome</keyword>
<evidence type="ECO:0000313" key="2">
    <source>
        <dbReference type="EMBL" id="PBK90686.1"/>
    </source>
</evidence>
<dbReference type="OrthoDB" id="10656360at2759"/>
<reference evidence="3" key="1">
    <citation type="journal article" date="2017" name="Nat. Ecol. Evol.">
        <title>Genome expansion and lineage-specific genetic innovations in the forest pathogenic fungi Armillaria.</title>
        <authorList>
            <person name="Sipos G."/>
            <person name="Prasanna A.N."/>
            <person name="Walter M.C."/>
            <person name="O'Connor E."/>
            <person name="Balint B."/>
            <person name="Krizsan K."/>
            <person name="Kiss B."/>
            <person name="Hess J."/>
            <person name="Varga T."/>
            <person name="Slot J."/>
            <person name="Riley R."/>
            <person name="Boka B."/>
            <person name="Rigling D."/>
            <person name="Barry K."/>
            <person name="Lee J."/>
            <person name="Mihaltcheva S."/>
            <person name="LaButti K."/>
            <person name="Lipzen A."/>
            <person name="Waldron R."/>
            <person name="Moloney N.M."/>
            <person name="Sperisen C."/>
            <person name="Kredics L."/>
            <person name="Vagvoelgyi C."/>
            <person name="Patrignani A."/>
            <person name="Fitzpatrick D."/>
            <person name="Nagy I."/>
            <person name="Doyle S."/>
            <person name="Anderson J.B."/>
            <person name="Grigoriev I.V."/>
            <person name="Gueldener U."/>
            <person name="Muensterkoetter M."/>
            <person name="Nagy L.G."/>
        </authorList>
    </citation>
    <scope>NUCLEOTIDE SEQUENCE [LARGE SCALE GENOMIC DNA]</scope>
    <source>
        <strain evidence="3">Ar21-2</strain>
    </source>
</reference>
<sequence>MDRVRIDGRDVDGIAASWRKMVGTIVSCTLGSGGDKMMAPFHVAVQFRSGLLGRALAAMAAWWGKKDGAEKTAPASLAKWTGPSSLASSKTGVQRQRPHSMWPFNESSGLMGRVSVAIAPLWGKTGGTIVSSTLKNGGDKTVAPFSTSWVETVVTIIFGTLENGGDKMTDPVRGILHRVRGGRIGSRNVGPVVDNDSGISGGNWHLHGGIHGVSL</sequence>
<organism evidence="2 3">
    <name type="scientific">Armillaria gallica</name>
    <name type="common">Bulbous honey fungus</name>
    <name type="synonym">Armillaria bulbosa</name>
    <dbReference type="NCBI Taxonomy" id="47427"/>
    <lineage>
        <taxon>Eukaryota</taxon>
        <taxon>Fungi</taxon>
        <taxon>Dikarya</taxon>
        <taxon>Basidiomycota</taxon>
        <taxon>Agaricomycotina</taxon>
        <taxon>Agaricomycetes</taxon>
        <taxon>Agaricomycetidae</taxon>
        <taxon>Agaricales</taxon>
        <taxon>Marasmiineae</taxon>
        <taxon>Physalacriaceae</taxon>
        <taxon>Armillaria</taxon>
    </lineage>
</organism>
<dbReference type="EMBL" id="KZ293664">
    <property type="protein sequence ID" value="PBK90686.1"/>
    <property type="molecule type" value="Genomic_DNA"/>
</dbReference>
<dbReference type="Proteomes" id="UP000217790">
    <property type="component" value="Unassembled WGS sequence"/>
</dbReference>
<feature type="region of interest" description="Disordered" evidence="1">
    <location>
        <begin position="75"/>
        <end position="101"/>
    </location>
</feature>
<name>A0A2H3DTC4_ARMGA</name>
<dbReference type="AlphaFoldDB" id="A0A2H3DTC4"/>
<gene>
    <name evidence="2" type="ORF">ARMGADRAFT_1032220</name>
</gene>
<accession>A0A2H3DTC4</accession>
<proteinExistence type="predicted"/>
<feature type="compositionally biased region" description="Polar residues" evidence="1">
    <location>
        <begin position="82"/>
        <end position="94"/>
    </location>
</feature>
<protein>
    <submittedName>
        <fullName evidence="2">Uncharacterized protein</fullName>
    </submittedName>
</protein>
<dbReference type="InParanoid" id="A0A2H3DTC4"/>
<evidence type="ECO:0000256" key="1">
    <source>
        <dbReference type="SAM" id="MobiDB-lite"/>
    </source>
</evidence>